<dbReference type="Gene3D" id="3.30.160.100">
    <property type="entry name" value="Ribosome hibernation promotion factor-like"/>
    <property type="match status" value="1"/>
</dbReference>
<dbReference type="Pfam" id="PF02482">
    <property type="entry name" value="Ribosomal_S30AE"/>
    <property type="match status" value="1"/>
</dbReference>
<dbReference type="InterPro" id="IPR050574">
    <property type="entry name" value="HPF/YfiA_ribosome-assoc"/>
</dbReference>
<reference evidence="3" key="1">
    <citation type="journal article" date="2020" name="mSystems">
        <title>Genome- and Community-Level Interaction Insights into Carbon Utilization and Element Cycling Functions of Hydrothermarchaeota in Hydrothermal Sediment.</title>
        <authorList>
            <person name="Zhou Z."/>
            <person name="Liu Y."/>
            <person name="Xu W."/>
            <person name="Pan J."/>
            <person name="Luo Z.H."/>
            <person name="Li M."/>
        </authorList>
    </citation>
    <scope>NUCLEOTIDE SEQUENCE [LARGE SCALE GENOMIC DNA]</scope>
    <source>
        <strain evidence="3">SpSt-381</strain>
    </source>
</reference>
<dbReference type="InterPro" id="IPR003489">
    <property type="entry name" value="RHF/RaiA"/>
</dbReference>
<dbReference type="GO" id="GO:0043024">
    <property type="term" value="F:ribosomal small subunit binding"/>
    <property type="evidence" value="ECO:0007669"/>
    <property type="project" value="TreeGrafter"/>
</dbReference>
<dbReference type="InterPro" id="IPR036567">
    <property type="entry name" value="RHF-like"/>
</dbReference>
<name>A0A832HZY3_UNCEI</name>
<sequence>MQISTTARHCDLDPQTRQHATQRLSKLERFARDIHEAHLVVTAEKFRHVAEITLRLNAHELVSREASNEPRIAIDLAADRLEAQLRRLKERRLDRGRGPRPDTAGEGAAPAGDGLEEA</sequence>
<dbReference type="EMBL" id="DSQF01000003">
    <property type="protein sequence ID" value="HGZ42106.1"/>
    <property type="molecule type" value="Genomic_DNA"/>
</dbReference>
<accession>A0A832HZY3</accession>
<evidence type="ECO:0000256" key="1">
    <source>
        <dbReference type="ARBA" id="ARBA00022845"/>
    </source>
</evidence>
<dbReference type="SUPFAM" id="SSF69754">
    <property type="entry name" value="Ribosome binding protein Y (YfiA homologue)"/>
    <property type="match status" value="1"/>
</dbReference>
<evidence type="ECO:0000256" key="2">
    <source>
        <dbReference type="SAM" id="MobiDB-lite"/>
    </source>
</evidence>
<dbReference type="GO" id="GO:0022627">
    <property type="term" value="C:cytosolic small ribosomal subunit"/>
    <property type="evidence" value="ECO:0007669"/>
    <property type="project" value="TreeGrafter"/>
</dbReference>
<proteinExistence type="predicted"/>
<dbReference type="PANTHER" id="PTHR33231">
    <property type="entry name" value="30S RIBOSOMAL PROTEIN"/>
    <property type="match status" value="1"/>
</dbReference>
<protein>
    <submittedName>
        <fullName evidence="3">Ribosome-associated translation inhibitor RaiA</fullName>
    </submittedName>
</protein>
<feature type="region of interest" description="Disordered" evidence="2">
    <location>
        <begin position="89"/>
        <end position="118"/>
    </location>
</feature>
<dbReference type="PANTHER" id="PTHR33231:SF1">
    <property type="entry name" value="30S RIBOSOMAL PROTEIN"/>
    <property type="match status" value="1"/>
</dbReference>
<dbReference type="GO" id="GO:0045900">
    <property type="term" value="P:negative regulation of translational elongation"/>
    <property type="evidence" value="ECO:0007669"/>
    <property type="project" value="TreeGrafter"/>
</dbReference>
<dbReference type="NCBIfam" id="TIGR00741">
    <property type="entry name" value="yfiA"/>
    <property type="match status" value="1"/>
</dbReference>
<organism evidence="3">
    <name type="scientific">Eiseniibacteriota bacterium</name>
    <dbReference type="NCBI Taxonomy" id="2212470"/>
    <lineage>
        <taxon>Bacteria</taxon>
        <taxon>Candidatus Eiseniibacteriota</taxon>
    </lineage>
</organism>
<keyword evidence="1" id="KW-0810">Translation regulation</keyword>
<dbReference type="AlphaFoldDB" id="A0A832HZY3"/>
<dbReference type="CDD" id="cd00552">
    <property type="entry name" value="RaiA"/>
    <property type="match status" value="1"/>
</dbReference>
<feature type="compositionally biased region" description="Basic and acidic residues" evidence="2">
    <location>
        <begin position="89"/>
        <end position="100"/>
    </location>
</feature>
<comment type="caution">
    <text evidence="3">The sequence shown here is derived from an EMBL/GenBank/DDBJ whole genome shotgun (WGS) entry which is preliminary data.</text>
</comment>
<gene>
    <name evidence="3" type="primary">raiA</name>
    <name evidence="3" type="ORF">ENR23_01545</name>
</gene>
<evidence type="ECO:0000313" key="3">
    <source>
        <dbReference type="EMBL" id="HGZ42106.1"/>
    </source>
</evidence>